<name>A0ABR6VTP8_9BACT</name>
<keyword evidence="1" id="KW-0812">Transmembrane</keyword>
<sequence length="52" mass="6085">MALSYTHLPRCKMMSNWKKYLKRIGVAGFLFFLIKGLVWIFIFLGGAKLLFD</sequence>
<keyword evidence="1" id="KW-1133">Transmembrane helix</keyword>
<evidence type="ECO:0000313" key="3">
    <source>
        <dbReference type="Proteomes" id="UP000659698"/>
    </source>
</evidence>
<reference evidence="2 3" key="1">
    <citation type="journal article" date="2019" name="Int. J. Syst. Evol. Microbiol.">
        <title>Rufibacter sediminis sp. nov., isolated from freshwater lake sediment.</title>
        <authorList>
            <person name="Qu J.H."/>
            <person name="Zhang L.J."/>
            <person name="Fu Y.H."/>
            <person name="Li H.F."/>
        </authorList>
    </citation>
    <scope>NUCLEOTIDE SEQUENCE [LARGE SCALE GENOMIC DNA]</scope>
    <source>
        <strain evidence="2 3">H-1</strain>
    </source>
</reference>
<evidence type="ECO:0008006" key="4">
    <source>
        <dbReference type="Google" id="ProtNLM"/>
    </source>
</evidence>
<gene>
    <name evidence="2" type="ORF">H7U12_11265</name>
</gene>
<dbReference type="Proteomes" id="UP000659698">
    <property type="component" value="Unassembled WGS sequence"/>
</dbReference>
<dbReference type="EMBL" id="JACOAF010000026">
    <property type="protein sequence ID" value="MBC3540262.1"/>
    <property type="molecule type" value="Genomic_DNA"/>
</dbReference>
<feature type="transmembrane region" description="Helical" evidence="1">
    <location>
        <begin position="20"/>
        <end position="44"/>
    </location>
</feature>
<dbReference type="RefSeq" id="WP_186637706.1">
    <property type="nucleotide sequence ID" value="NZ_JACOAF010000026.1"/>
</dbReference>
<evidence type="ECO:0000256" key="1">
    <source>
        <dbReference type="SAM" id="Phobius"/>
    </source>
</evidence>
<organism evidence="2 3">
    <name type="scientific">Rufibacter sediminis</name>
    <dbReference type="NCBI Taxonomy" id="2762756"/>
    <lineage>
        <taxon>Bacteria</taxon>
        <taxon>Pseudomonadati</taxon>
        <taxon>Bacteroidota</taxon>
        <taxon>Cytophagia</taxon>
        <taxon>Cytophagales</taxon>
        <taxon>Hymenobacteraceae</taxon>
        <taxon>Rufibacter</taxon>
    </lineage>
</organism>
<comment type="caution">
    <text evidence="2">The sequence shown here is derived from an EMBL/GenBank/DDBJ whole genome shotgun (WGS) entry which is preliminary data.</text>
</comment>
<protein>
    <recommendedName>
        <fullName evidence="4">Alanyl-tRNA synthetase</fullName>
    </recommendedName>
</protein>
<evidence type="ECO:0000313" key="2">
    <source>
        <dbReference type="EMBL" id="MBC3540262.1"/>
    </source>
</evidence>
<accession>A0ABR6VTP8</accession>
<keyword evidence="1" id="KW-0472">Membrane</keyword>
<keyword evidence="3" id="KW-1185">Reference proteome</keyword>
<proteinExistence type="predicted"/>